<dbReference type="PANTHER" id="PTHR31297">
    <property type="entry name" value="GLUCAN ENDO-1,6-BETA-GLUCOSIDASE B"/>
    <property type="match status" value="1"/>
</dbReference>
<dbReference type="PANTHER" id="PTHR31297:SF34">
    <property type="entry name" value="GLUCAN 1,3-BETA-GLUCOSIDASE 2"/>
    <property type="match status" value="1"/>
</dbReference>
<keyword evidence="6" id="KW-0735">Signal-anchor</keyword>
<feature type="region of interest" description="Disordered" evidence="16">
    <location>
        <begin position="1"/>
        <end position="73"/>
    </location>
</feature>
<comment type="function">
    <text evidence="13">Glucosidase involved in the degradation of cellulosic biomass. Active on lichenan.</text>
</comment>
<evidence type="ECO:0000259" key="18">
    <source>
        <dbReference type="Pfam" id="PF00150"/>
    </source>
</evidence>
<dbReference type="InterPro" id="IPR017853">
    <property type="entry name" value="GH"/>
</dbReference>
<gene>
    <name evidence="19" type="ORF">CVT26_014862</name>
</gene>
<evidence type="ECO:0000313" key="19">
    <source>
        <dbReference type="EMBL" id="PPQ95288.1"/>
    </source>
</evidence>
<dbReference type="InterPro" id="IPR001547">
    <property type="entry name" value="Glyco_hydro_5"/>
</dbReference>
<keyword evidence="11" id="KW-0961">Cell wall biogenesis/degradation</keyword>
<evidence type="ECO:0000256" key="17">
    <source>
        <dbReference type="SAM" id="Phobius"/>
    </source>
</evidence>
<evidence type="ECO:0000256" key="11">
    <source>
        <dbReference type="ARBA" id="ARBA00023316"/>
    </source>
</evidence>
<dbReference type="GO" id="GO:0004338">
    <property type="term" value="F:glucan exo-1,3-beta-glucosidase activity"/>
    <property type="evidence" value="ECO:0007669"/>
    <property type="project" value="UniProtKB-EC"/>
</dbReference>
<keyword evidence="10" id="KW-0326">Glycosidase</keyword>
<keyword evidence="9" id="KW-0325">Glycoprotein</keyword>
<feature type="compositionally biased region" description="Low complexity" evidence="16">
    <location>
        <begin position="135"/>
        <end position="147"/>
    </location>
</feature>
<dbReference type="SUPFAM" id="SSF51445">
    <property type="entry name" value="(Trans)glycosidases"/>
    <property type="match status" value="1"/>
</dbReference>
<dbReference type="GO" id="GO:0071555">
    <property type="term" value="P:cell wall organization"/>
    <property type="evidence" value="ECO:0007669"/>
    <property type="project" value="UniProtKB-KW"/>
</dbReference>
<dbReference type="EMBL" id="NHYE01001430">
    <property type="protein sequence ID" value="PPQ95288.1"/>
    <property type="molecule type" value="Genomic_DNA"/>
</dbReference>
<evidence type="ECO:0000256" key="16">
    <source>
        <dbReference type="SAM" id="MobiDB-lite"/>
    </source>
</evidence>
<dbReference type="GO" id="GO:0005576">
    <property type="term" value="C:extracellular region"/>
    <property type="evidence" value="ECO:0007669"/>
    <property type="project" value="TreeGrafter"/>
</dbReference>
<dbReference type="STRING" id="231916.A0A409XWZ8"/>
<dbReference type="Proteomes" id="UP000284706">
    <property type="component" value="Unassembled WGS sequence"/>
</dbReference>
<proteinExistence type="inferred from homology"/>
<evidence type="ECO:0000313" key="20">
    <source>
        <dbReference type="Proteomes" id="UP000284706"/>
    </source>
</evidence>
<protein>
    <recommendedName>
        <fullName evidence="14">glucan 1,3-beta-glucosidase</fullName>
        <ecNumber evidence="14">3.2.1.58</ecNumber>
    </recommendedName>
    <alternativeName>
        <fullName evidence="15">Exo-1,3-beta-glucanase D</fullName>
    </alternativeName>
</protein>
<comment type="similarity">
    <text evidence="2">Belongs to the glycosyl hydrolase 5 (cellulase A) family.</text>
</comment>
<evidence type="ECO:0000256" key="8">
    <source>
        <dbReference type="ARBA" id="ARBA00023136"/>
    </source>
</evidence>
<evidence type="ECO:0000256" key="2">
    <source>
        <dbReference type="ARBA" id="ARBA00005641"/>
    </source>
</evidence>
<comment type="catalytic activity">
    <reaction evidence="12">
        <text>Successive hydrolysis of beta-D-glucose units from the non-reducing ends of (1-&gt;3)-beta-D-glucans, releasing alpha-glucose.</text>
        <dbReference type="EC" id="3.2.1.58"/>
    </reaction>
</comment>
<dbReference type="InParanoid" id="A0A409XWZ8"/>
<feature type="compositionally biased region" description="Basic and acidic residues" evidence="16">
    <location>
        <begin position="1"/>
        <end position="14"/>
    </location>
</feature>
<keyword evidence="20" id="KW-1185">Reference proteome</keyword>
<comment type="caution">
    <text evidence="19">The sequence shown here is derived from an EMBL/GenBank/DDBJ whole genome shotgun (WGS) entry which is preliminary data.</text>
</comment>
<sequence>MSHYDALKEEHELSRAPSPVFDSQNDLNDPWNNELMNMYRDYRDEPTPGERSALQQPSPYHDQMSTRRLAQAKSTRRKYTLIGVFVVIIALAAIGAVLGIELSNRKRSNSSSSSNGNGNSGSNTNTDPGNGGSGPSSTTATSGKTGSRITMEDGTTFVYTNDFGGDWAFDPKQPFAPGGKAQDWSPRVGQDSWVFGSDIIRGVNLGGWLVTEPFIVPSLYEEYINNSNIQVVDEWTLSIAMGKDLSTKMEDHYKTFITEQDFADIAGAGLNWVRIPIGFWAIETMNDEPFLVGTSWKYFLKAIEWAKKYGIRIYLDLHALPGSQNGWNHSGKSGSVNFMNGVMGIANAQRTLTYLRIITEFISQPEYRDVVPIFGIVNEILWGTIGQQGIQSYYLEAYETIRNSTGIGAGNGPYIAIHEGFQGVAIWEGFLAGADRLALDQHPYLAFMGDTTDTLDQMAAKPCGWAIATNQSQKTFGVTLGGEFSTAINNCGLWLNGIGSNPSGCEVWDNWAAYTPATIASLLDVTLASMDALQNYFFWTWKIGNSTVLGTSSCPMWHYKLGLEKGWIPKDPRDATGHCSPILGSSQNFDGNFPSTATGGNGAGTLDPVQSASHTFPPATISPSFSGTQVALLPTYTPTGPLKTLAAPTFTAAPSATVGSGWYNVGDKAPAYVPVSGCPYPDAWNAVNASLPTSTCTGN</sequence>
<feature type="compositionally biased region" description="Low complexity" evidence="16">
    <location>
        <begin position="109"/>
        <end position="128"/>
    </location>
</feature>
<name>A0A409XWZ8_9AGAR</name>
<feature type="domain" description="Glycoside hydrolase family 5" evidence="18">
    <location>
        <begin position="248"/>
        <end position="406"/>
    </location>
</feature>
<dbReference type="GO" id="GO:0009251">
    <property type="term" value="P:glucan catabolic process"/>
    <property type="evidence" value="ECO:0007669"/>
    <property type="project" value="TreeGrafter"/>
</dbReference>
<evidence type="ECO:0000256" key="4">
    <source>
        <dbReference type="ARBA" id="ARBA00022692"/>
    </source>
</evidence>
<evidence type="ECO:0000256" key="14">
    <source>
        <dbReference type="ARBA" id="ARBA00038929"/>
    </source>
</evidence>
<feature type="region of interest" description="Disordered" evidence="16">
    <location>
        <begin position="105"/>
        <end position="149"/>
    </location>
</feature>
<keyword evidence="8 17" id="KW-0472">Membrane</keyword>
<evidence type="ECO:0000256" key="7">
    <source>
        <dbReference type="ARBA" id="ARBA00022989"/>
    </source>
</evidence>
<keyword evidence="4 17" id="KW-0812">Transmembrane</keyword>
<feature type="transmembrane region" description="Helical" evidence="17">
    <location>
        <begin position="79"/>
        <end position="100"/>
    </location>
</feature>
<reference evidence="19 20" key="1">
    <citation type="journal article" date="2018" name="Evol. Lett.">
        <title>Horizontal gene cluster transfer increased hallucinogenic mushroom diversity.</title>
        <authorList>
            <person name="Reynolds H.T."/>
            <person name="Vijayakumar V."/>
            <person name="Gluck-Thaler E."/>
            <person name="Korotkin H.B."/>
            <person name="Matheny P.B."/>
            <person name="Slot J.C."/>
        </authorList>
    </citation>
    <scope>NUCLEOTIDE SEQUENCE [LARGE SCALE GENOMIC DNA]</scope>
    <source>
        <strain evidence="19 20">SRW20</strain>
    </source>
</reference>
<evidence type="ECO:0000256" key="5">
    <source>
        <dbReference type="ARBA" id="ARBA00022801"/>
    </source>
</evidence>
<dbReference type="AlphaFoldDB" id="A0A409XWZ8"/>
<dbReference type="Gene3D" id="3.20.20.80">
    <property type="entry name" value="Glycosidases"/>
    <property type="match status" value="1"/>
</dbReference>
<feature type="compositionally biased region" description="Polar residues" evidence="16">
    <location>
        <begin position="21"/>
        <end position="35"/>
    </location>
</feature>
<comment type="subcellular location">
    <subcellularLocation>
        <location evidence="1">Cell membrane</location>
        <topology evidence="1">Single-pass type II membrane protein</topology>
    </subcellularLocation>
</comment>
<organism evidence="19 20">
    <name type="scientific">Gymnopilus dilepis</name>
    <dbReference type="NCBI Taxonomy" id="231916"/>
    <lineage>
        <taxon>Eukaryota</taxon>
        <taxon>Fungi</taxon>
        <taxon>Dikarya</taxon>
        <taxon>Basidiomycota</taxon>
        <taxon>Agaricomycotina</taxon>
        <taxon>Agaricomycetes</taxon>
        <taxon>Agaricomycetidae</taxon>
        <taxon>Agaricales</taxon>
        <taxon>Agaricineae</taxon>
        <taxon>Hymenogastraceae</taxon>
        <taxon>Gymnopilus</taxon>
    </lineage>
</organism>
<evidence type="ECO:0000256" key="9">
    <source>
        <dbReference type="ARBA" id="ARBA00023180"/>
    </source>
</evidence>
<dbReference type="GO" id="GO:0005886">
    <property type="term" value="C:plasma membrane"/>
    <property type="evidence" value="ECO:0007669"/>
    <property type="project" value="UniProtKB-SubCell"/>
</dbReference>
<keyword evidence="3" id="KW-1003">Cell membrane</keyword>
<evidence type="ECO:0000256" key="1">
    <source>
        <dbReference type="ARBA" id="ARBA00004401"/>
    </source>
</evidence>
<dbReference type="OrthoDB" id="62120at2759"/>
<evidence type="ECO:0000256" key="12">
    <source>
        <dbReference type="ARBA" id="ARBA00036824"/>
    </source>
</evidence>
<evidence type="ECO:0000256" key="6">
    <source>
        <dbReference type="ARBA" id="ARBA00022968"/>
    </source>
</evidence>
<evidence type="ECO:0000256" key="15">
    <source>
        <dbReference type="ARBA" id="ARBA00041260"/>
    </source>
</evidence>
<dbReference type="EC" id="3.2.1.58" evidence="14"/>
<evidence type="ECO:0000256" key="3">
    <source>
        <dbReference type="ARBA" id="ARBA00022475"/>
    </source>
</evidence>
<dbReference type="Pfam" id="PF00150">
    <property type="entry name" value="Cellulase"/>
    <property type="match status" value="1"/>
</dbReference>
<evidence type="ECO:0000256" key="10">
    <source>
        <dbReference type="ARBA" id="ARBA00023295"/>
    </source>
</evidence>
<evidence type="ECO:0000256" key="13">
    <source>
        <dbReference type="ARBA" id="ARBA00037126"/>
    </source>
</evidence>
<dbReference type="GO" id="GO:0009986">
    <property type="term" value="C:cell surface"/>
    <property type="evidence" value="ECO:0007669"/>
    <property type="project" value="TreeGrafter"/>
</dbReference>
<dbReference type="FunCoup" id="A0A409XWZ8">
    <property type="interactions" value="22"/>
</dbReference>
<keyword evidence="5" id="KW-0378">Hydrolase</keyword>
<dbReference type="InterPro" id="IPR050386">
    <property type="entry name" value="Glycosyl_hydrolase_5"/>
</dbReference>
<accession>A0A409XWZ8</accession>
<keyword evidence="7 17" id="KW-1133">Transmembrane helix</keyword>